<reference evidence="1 2" key="2">
    <citation type="journal article" date="2022" name="Mol. Ecol. Resour.">
        <title>The genomes of chicory, endive, great burdock and yacon provide insights into Asteraceae paleo-polyploidization history and plant inulin production.</title>
        <authorList>
            <person name="Fan W."/>
            <person name="Wang S."/>
            <person name="Wang H."/>
            <person name="Wang A."/>
            <person name="Jiang F."/>
            <person name="Liu H."/>
            <person name="Zhao H."/>
            <person name="Xu D."/>
            <person name="Zhang Y."/>
        </authorList>
    </citation>
    <scope>NUCLEOTIDE SEQUENCE [LARGE SCALE GENOMIC DNA]</scope>
    <source>
        <strain evidence="2">cv. Niubang</strain>
    </source>
</reference>
<evidence type="ECO:0000313" key="1">
    <source>
        <dbReference type="EMBL" id="KAI3735728.1"/>
    </source>
</evidence>
<protein>
    <submittedName>
        <fullName evidence="1">Uncharacterized protein</fullName>
    </submittedName>
</protein>
<gene>
    <name evidence="1" type="ORF">L6452_15238</name>
</gene>
<name>A0ACB9CN14_ARCLA</name>
<comment type="caution">
    <text evidence="1">The sequence shown here is derived from an EMBL/GenBank/DDBJ whole genome shotgun (WGS) entry which is preliminary data.</text>
</comment>
<dbReference type="EMBL" id="CM042050">
    <property type="protein sequence ID" value="KAI3735728.1"/>
    <property type="molecule type" value="Genomic_DNA"/>
</dbReference>
<sequence length="233" mass="25529">MNFDSKIKSCLAFDVFWDDLLFLVNMAIEGVNAGDPSTERGEGASRPQTLIRVCMHLCMHRRVQGMTGPILVDRNVQDFGATQSVRHSVFDRLSVPKDDELHFGKVKGVSPEQEGLDTVEKPKSTTQEIEESGDQDVTPVSMVVEPVVESAINTPWPPVSAFQTQAKGDFLSSMCRTFTKAKRGRLNTTPFSVLMDMDEEGSVLHGGDEVGKTTEDVESQVSSESGTPPNFSS</sequence>
<dbReference type="Proteomes" id="UP001055879">
    <property type="component" value="Linkage Group LG04"/>
</dbReference>
<accession>A0ACB9CN14</accession>
<keyword evidence="2" id="KW-1185">Reference proteome</keyword>
<organism evidence="1 2">
    <name type="scientific">Arctium lappa</name>
    <name type="common">Greater burdock</name>
    <name type="synonym">Lappa major</name>
    <dbReference type="NCBI Taxonomy" id="4217"/>
    <lineage>
        <taxon>Eukaryota</taxon>
        <taxon>Viridiplantae</taxon>
        <taxon>Streptophyta</taxon>
        <taxon>Embryophyta</taxon>
        <taxon>Tracheophyta</taxon>
        <taxon>Spermatophyta</taxon>
        <taxon>Magnoliopsida</taxon>
        <taxon>eudicotyledons</taxon>
        <taxon>Gunneridae</taxon>
        <taxon>Pentapetalae</taxon>
        <taxon>asterids</taxon>
        <taxon>campanulids</taxon>
        <taxon>Asterales</taxon>
        <taxon>Asteraceae</taxon>
        <taxon>Carduoideae</taxon>
        <taxon>Cardueae</taxon>
        <taxon>Arctiinae</taxon>
        <taxon>Arctium</taxon>
    </lineage>
</organism>
<evidence type="ECO:0000313" key="2">
    <source>
        <dbReference type="Proteomes" id="UP001055879"/>
    </source>
</evidence>
<reference evidence="2" key="1">
    <citation type="journal article" date="2022" name="Mol. Ecol. Resour.">
        <title>The genomes of chicory, endive, great burdock and yacon provide insights into Asteraceae palaeo-polyploidization history and plant inulin production.</title>
        <authorList>
            <person name="Fan W."/>
            <person name="Wang S."/>
            <person name="Wang H."/>
            <person name="Wang A."/>
            <person name="Jiang F."/>
            <person name="Liu H."/>
            <person name="Zhao H."/>
            <person name="Xu D."/>
            <person name="Zhang Y."/>
        </authorList>
    </citation>
    <scope>NUCLEOTIDE SEQUENCE [LARGE SCALE GENOMIC DNA]</scope>
    <source>
        <strain evidence="2">cv. Niubang</strain>
    </source>
</reference>
<proteinExistence type="predicted"/>